<comment type="cofactor">
    <cofactor evidence="3">
        <name>Co(2+)</name>
        <dbReference type="ChEBI" id="CHEBI:48828"/>
    </cofactor>
</comment>
<dbReference type="GO" id="GO:0006098">
    <property type="term" value="P:pentose-phosphate shunt"/>
    <property type="evidence" value="ECO:0007669"/>
    <property type="project" value="InterPro"/>
</dbReference>
<organism evidence="10">
    <name type="scientific">bioreactor metagenome</name>
    <dbReference type="NCBI Taxonomy" id="1076179"/>
    <lineage>
        <taxon>unclassified sequences</taxon>
        <taxon>metagenomes</taxon>
        <taxon>ecological metagenomes</taxon>
    </lineage>
</organism>
<gene>
    <name evidence="10" type="primary">rpe_27</name>
    <name evidence="10" type="ORF">SDC9_89453</name>
</gene>
<evidence type="ECO:0000256" key="9">
    <source>
        <dbReference type="ARBA" id="ARBA00023235"/>
    </source>
</evidence>
<dbReference type="PROSITE" id="PS01086">
    <property type="entry name" value="RIBUL_P_3_EPIMER_2"/>
    <property type="match status" value="1"/>
</dbReference>
<comment type="cofactor">
    <cofactor evidence="2">
        <name>Mn(2+)</name>
        <dbReference type="ChEBI" id="CHEBI:29035"/>
    </cofactor>
</comment>
<evidence type="ECO:0000256" key="7">
    <source>
        <dbReference type="ARBA" id="ARBA00013188"/>
    </source>
</evidence>
<dbReference type="InterPro" id="IPR026019">
    <property type="entry name" value="Ribul_P_3_epim"/>
</dbReference>
<evidence type="ECO:0000256" key="2">
    <source>
        <dbReference type="ARBA" id="ARBA00001936"/>
    </source>
</evidence>
<comment type="caution">
    <text evidence="10">The sequence shown here is derived from an EMBL/GenBank/DDBJ whole genome shotgun (WGS) entry which is preliminary data.</text>
</comment>
<dbReference type="Gene3D" id="3.20.20.70">
    <property type="entry name" value="Aldolase class I"/>
    <property type="match status" value="1"/>
</dbReference>
<keyword evidence="9 10" id="KW-0413">Isomerase</keyword>
<dbReference type="SUPFAM" id="SSF51366">
    <property type="entry name" value="Ribulose-phoshate binding barrel"/>
    <property type="match status" value="1"/>
</dbReference>
<dbReference type="AlphaFoldDB" id="A0A644ZPK7"/>
<dbReference type="EC" id="5.1.3.1" evidence="7"/>
<protein>
    <recommendedName>
        <fullName evidence="7">ribulose-phosphate 3-epimerase</fullName>
        <ecNumber evidence="7">5.1.3.1</ecNumber>
    </recommendedName>
</protein>
<comment type="similarity">
    <text evidence="6">Belongs to the ribulose-phosphate 3-epimerase family.</text>
</comment>
<dbReference type="GO" id="GO:0046872">
    <property type="term" value="F:metal ion binding"/>
    <property type="evidence" value="ECO:0007669"/>
    <property type="project" value="UniProtKB-KW"/>
</dbReference>
<accession>A0A644ZPK7</accession>
<evidence type="ECO:0000256" key="3">
    <source>
        <dbReference type="ARBA" id="ARBA00001941"/>
    </source>
</evidence>
<dbReference type="PANTHER" id="PTHR11749">
    <property type="entry name" value="RIBULOSE-5-PHOSPHATE-3-EPIMERASE"/>
    <property type="match status" value="1"/>
</dbReference>
<evidence type="ECO:0000313" key="10">
    <source>
        <dbReference type="EMBL" id="MPM42782.1"/>
    </source>
</evidence>
<dbReference type="HAMAP" id="MF_02227">
    <property type="entry name" value="RPE"/>
    <property type="match status" value="1"/>
</dbReference>
<evidence type="ECO:0000256" key="4">
    <source>
        <dbReference type="ARBA" id="ARBA00001947"/>
    </source>
</evidence>
<dbReference type="GO" id="GO:0004750">
    <property type="term" value="F:D-ribulose-phosphate 3-epimerase activity"/>
    <property type="evidence" value="ECO:0007669"/>
    <property type="project" value="UniProtKB-EC"/>
</dbReference>
<dbReference type="NCBIfam" id="TIGR01163">
    <property type="entry name" value="rpe"/>
    <property type="match status" value="1"/>
</dbReference>
<dbReference type="EMBL" id="VSSQ01009856">
    <property type="protein sequence ID" value="MPM42782.1"/>
    <property type="molecule type" value="Genomic_DNA"/>
</dbReference>
<proteinExistence type="inferred from homology"/>
<evidence type="ECO:0000256" key="1">
    <source>
        <dbReference type="ARBA" id="ARBA00001782"/>
    </source>
</evidence>
<dbReference type="InterPro" id="IPR000056">
    <property type="entry name" value="Ribul_P_3_epim-like"/>
</dbReference>
<dbReference type="Pfam" id="PF00834">
    <property type="entry name" value="Ribul_P_3_epim"/>
    <property type="match status" value="1"/>
</dbReference>
<evidence type="ECO:0000256" key="8">
    <source>
        <dbReference type="ARBA" id="ARBA00022723"/>
    </source>
</evidence>
<dbReference type="GO" id="GO:0005737">
    <property type="term" value="C:cytoplasm"/>
    <property type="evidence" value="ECO:0007669"/>
    <property type="project" value="UniProtKB-ARBA"/>
</dbReference>
<sequence length="218" mass="23723">MADIAPSLLAADFSRLRDEVVALDMAGIQVLHLDSMDGMFVPNITFGPPVIKAIRRHTSMLFDVHLMIADPVRYLDDYVDAGAGILTVHYEACERPGDVLRLIRARGVRAGLSIKPETPVAAVEDLLGETDLVLVMSVNPGFGGQGFIPSALEKLEKLSKLKTKHGYEYTVEADGGINSSNIRQVADAGAELIVTGSAFFKTDDYIERTKFFRSLLNG</sequence>
<comment type="catalytic activity">
    <reaction evidence="1">
        <text>D-ribulose 5-phosphate = D-xylulose 5-phosphate</text>
        <dbReference type="Rhea" id="RHEA:13677"/>
        <dbReference type="ChEBI" id="CHEBI:57737"/>
        <dbReference type="ChEBI" id="CHEBI:58121"/>
        <dbReference type="EC" id="5.1.3.1"/>
    </reaction>
</comment>
<dbReference type="InterPro" id="IPR011060">
    <property type="entry name" value="RibuloseP-bd_barrel"/>
</dbReference>
<reference evidence="10" key="1">
    <citation type="submission" date="2019-08" db="EMBL/GenBank/DDBJ databases">
        <authorList>
            <person name="Kucharzyk K."/>
            <person name="Murdoch R.W."/>
            <person name="Higgins S."/>
            <person name="Loffler F."/>
        </authorList>
    </citation>
    <scope>NUCLEOTIDE SEQUENCE</scope>
</reference>
<keyword evidence="8" id="KW-0479">Metal-binding</keyword>
<dbReference type="PIRSF" id="PIRSF001461">
    <property type="entry name" value="RPE"/>
    <property type="match status" value="1"/>
</dbReference>
<comment type="cofactor">
    <cofactor evidence="5">
        <name>Fe(2+)</name>
        <dbReference type="ChEBI" id="CHEBI:29033"/>
    </cofactor>
</comment>
<evidence type="ECO:0000256" key="5">
    <source>
        <dbReference type="ARBA" id="ARBA00001954"/>
    </source>
</evidence>
<dbReference type="CDD" id="cd00429">
    <property type="entry name" value="RPE"/>
    <property type="match status" value="1"/>
</dbReference>
<evidence type="ECO:0000256" key="6">
    <source>
        <dbReference type="ARBA" id="ARBA00009541"/>
    </source>
</evidence>
<name>A0A644ZPK7_9ZZZZ</name>
<dbReference type="FunFam" id="3.20.20.70:FF:000004">
    <property type="entry name" value="Ribulose-phosphate 3-epimerase"/>
    <property type="match status" value="1"/>
</dbReference>
<dbReference type="NCBIfam" id="NF004076">
    <property type="entry name" value="PRK05581.1-4"/>
    <property type="match status" value="1"/>
</dbReference>
<dbReference type="InterPro" id="IPR013785">
    <property type="entry name" value="Aldolase_TIM"/>
</dbReference>
<comment type="cofactor">
    <cofactor evidence="4">
        <name>Zn(2+)</name>
        <dbReference type="ChEBI" id="CHEBI:29105"/>
    </cofactor>
</comment>
<dbReference type="GO" id="GO:0005975">
    <property type="term" value="P:carbohydrate metabolic process"/>
    <property type="evidence" value="ECO:0007669"/>
    <property type="project" value="InterPro"/>
</dbReference>